<dbReference type="PROSITE" id="PS51755">
    <property type="entry name" value="OMPR_PHOB"/>
    <property type="match status" value="1"/>
</dbReference>
<dbReference type="SMART" id="SM01043">
    <property type="entry name" value="BTAD"/>
    <property type="match status" value="1"/>
</dbReference>
<dbReference type="GO" id="GO:0043531">
    <property type="term" value="F:ADP binding"/>
    <property type="evidence" value="ECO:0007669"/>
    <property type="project" value="InterPro"/>
</dbReference>
<dbReference type="InterPro" id="IPR005158">
    <property type="entry name" value="BTAD"/>
</dbReference>
<dbReference type="Pfam" id="PF03704">
    <property type="entry name" value="BTAD"/>
    <property type="match status" value="1"/>
</dbReference>
<dbReference type="InterPro" id="IPR016032">
    <property type="entry name" value="Sig_transdc_resp-reg_C-effctor"/>
</dbReference>
<dbReference type="Proteomes" id="UP000622552">
    <property type="component" value="Unassembled WGS sequence"/>
</dbReference>
<dbReference type="Pfam" id="PF13424">
    <property type="entry name" value="TPR_12"/>
    <property type="match status" value="2"/>
</dbReference>
<keyword evidence="4" id="KW-0804">Transcription</keyword>
<sequence length="932" mass="100227">MVWFGALGPLLVRTDDADIDVPGGTMATILAVLLFNACRTVSADRLAALTWQDRSPADMRATLHVQVSRLRRRLGPVAGARVRTRPGGYLIEADPDEFDLLQFTALVGDGRSALAEQRWPQADAKLRAALALWRDTPLLDVPPGPLHRDELPRVTELHLQARECLIEAGLHLGREHAVVADATALRAEHPLREAPLRLAMLALYRCGRPADALAAYRAGRATLRAELGIDPGEAVSRLHQRILAADPTLLASGPRPPVAGGPTRPLPGQLPADLADFTGRTAQVEALRALCQPDPGRAGMVVLSAVAGAGGIGKSSLAVHVAHALRPLFPDGQLYANLRGTGPDPVPPAEVLDRFLRDLGAAPAAPTDDEDARAATFRSMLADRRMLILLDDALDSAQVRTLLPGTPSCTVLITSRNRLAGLDGASRVDLDVLPAADAHALFTRIVGAAAVAAEPEATEEVLRACAGLPLAIRIAAARLIAEPGWKVRALADRLSDRARLLDELRLEDRAVRASLEVGHQRLPAEEARAFALLGRWTGPDLGLAAAAVLLDRGVAETATLVRGLLDVHLLHEPQPGRYAFHDLVRVFAVERAVADAAGAVRRLTTWHLHGIAAADVYLRYRELRLDLPALDPRHPAPTFADKAAAVTWLDAEHANLVAGVGCAAGHRVLDVAWQTPVALTNYFNFRARWADWSRTGAIGLVAARELRDEYAESRTLTGLGVCQHRRRQLARSADSLRRAALLAGAIGEPHSEVAALSHLGYTYTELGDLDLARVALLRAAELSAATGDRYSEANAMSNLARADLLLGDHATAATRVRRAAALFHELGNQHSYSRAMNNLGEIQLRSGDQPAAVDSFREALRLHRETGNRHLEAQTLVNLGDAVCLHGQTPEGVDLWRQALTVMESCDDPYTGELRAALDGLTPDTRRVSSDR</sequence>
<dbReference type="InterPro" id="IPR019734">
    <property type="entry name" value="TPR_rpt"/>
</dbReference>
<dbReference type="Gene3D" id="1.10.10.10">
    <property type="entry name" value="Winged helix-like DNA-binding domain superfamily/Winged helix DNA-binding domain"/>
    <property type="match status" value="1"/>
</dbReference>
<evidence type="ECO:0000256" key="6">
    <source>
        <dbReference type="PROSITE-ProRule" id="PRU01091"/>
    </source>
</evidence>
<dbReference type="InterPro" id="IPR051677">
    <property type="entry name" value="AfsR-DnrI-RedD_regulator"/>
</dbReference>
<dbReference type="InterPro" id="IPR001867">
    <property type="entry name" value="OmpR/PhoB-type_DNA-bd"/>
</dbReference>
<comment type="similarity">
    <text evidence="1">Belongs to the AfsR/DnrI/RedD regulatory family.</text>
</comment>
<dbReference type="PRINTS" id="PR00364">
    <property type="entry name" value="DISEASERSIST"/>
</dbReference>
<dbReference type="AlphaFoldDB" id="A0A8J7KUY2"/>
<dbReference type="Pfam" id="PF00931">
    <property type="entry name" value="NB-ARC"/>
    <property type="match status" value="1"/>
</dbReference>
<dbReference type="GO" id="GO:0000160">
    <property type="term" value="P:phosphorelay signal transduction system"/>
    <property type="evidence" value="ECO:0007669"/>
    <property type="project" value="InterPro"/>
</dbReference>
<dbReference type="SMART" id="SM00862">
    <property type="entry name" value="Trans_reg_C"/>
    <property type="match status" value="1"/>
</dbReference>
<evidence type="ECO:0000313" key="8">
    <source>
        <dbReference type="EMBL" id="MBG6134597.1"/>
    </source>
</evidence>
<organism evidence="8 9">
    <name type="scientific">Longispora fulva</name>
    <dbReference type="NCBI Taxonomy" id="619741"/>
    <lineage>
        <taxon>Bacteria</taxon>
        <taxon>Bacillati</taxon>
        <taxon>Actinomycetota</taxon>
        <taxon>Actinomycetes</taxon>
        <taxon>Micromonosporales</taxon>
        <taxon>Micromonosporaceae</taxon>
        <taxon>Longispora</taxon>
    </lineage>
</organism>
<evidence type="ECO:0000256" key="4">
    <source>
        <dbReference type="ARBA" id="ARBA00023163"/>
    </source>
</evidence>
<feature type="DNA-binding region" description="OmpR/PhoB-type" evidence="6">
    <location>
        <begin position="1"/>
        <end position="93"/>
    </location>
</feature>
<protein>
    <submittedName>
        <fullName evidence="8">DNA-binding SARP family transcriptional activator/tetratricopeptide (TPR) repeat protein</fullName>
    </submittedName>
</protein>
<reference evidence="8" key="1">
    <citation type="submission" date="2020-11" db="EMBL/GenBank/DDBJ databases">
        <title>Sequencing the genomes of 1000 actinobacteria strains.</title>
        <authorList>
            <person name="Klenk H.-P."/>
        </authorList>
    </citation>
    <scope>NUCLEOTIDE SEQUENCE</scope>
    <source>
        <strain evidence="8">DSM 45356</strain>
    </source>
</reference>
<evidence type="ECO:0000259" key="7">
    <source>
        <dbReference type="PROSITE" id="PS51755"/>
    </source>
</evidence>
<evidence type="ECO:0000256" key="2">
    <source>
        <dbReference type="ARBA" id="ARBA00023015"/>
    </source>
</evidence>
<dbReference type="EMBL" id="JADOUF010000001">
    <property type="protein sequence ID" value="MBG6134597.1"/>
    <property type="molecule type" value="Genomic_DNA"/>
</dbReference>
<evidence type="ECO:0000256" key="1">
    <source>
        <dbReference type="ARBA" id="ARBA00005820"/>
    </source>
</evidence>
<dbReference type="InterPro" id="IPR011990">
    <property type="entry name" value="TPR-like_helical_dom_sf"/>
</dbReference>
<dbReference type="PROSITE" id="PS50005">
    <property type="entry name" value="TPR"/>
    <property type="match status" value="1"/>
</dbReference>
<dbReference type="PANTHER" id="PTHR35807">
    <property type="entry name" value="TRANSCRIPTIONAL REGULATOR REDD-RELATED"/>
    <property type="match status" value="1"/>
</dbReference>
<keyword evidence="3 6" id="KW-0238">DNA-binding</keyword>
<evidence type="ECO:0000256" key="5">
    <source>
        <dbReference type="PROSITE-ProRule" id="PRU00339"/>
    </source>
</evidence>
<dbReference type="SUPFAM" id="SSF46894">
    <property type="entry name" value="C-terminal effector domain of the bipartite response regulators"/>
    <property type="match status" value="1"/>
</dbReference>
<keyword evidence="2" id="KW-0805">Transcription regulation</keyword>
<dbReference type="Gene3D" id="3.40.50.300">
    <property type="entry name" value="P-loop containing nucleotide triphosphate hydrolases"/>
    <property type="match status" value="1"/>
</dbReference>
<dbReference type="CDD" id="cd15831">
    <property type="entry name" value="BTAD"/>
    <property type="match status" value="1"/>
</dbReference>
<feature type="domain" description="OmpR/PhoB-type" evidence="7">
    <location>
        <begin position="1"/>
        <end position="93"/>
    </location>
</feature>
<keyword evidence="9" id="KW-1185">Reference proteome</keyword>
<keyword evidence="5" id="KW-0802">TPR repeat</keyword>
<accession>A0A8J7KUY2</accession>
<dbReference type="InterPro" id="IPR036388">
    <property type="entry name" value="WH-like_DNA-bd_sf"/>
</dbReference>
<dbReference type="GO" id="GO:0006355">
    <property type="term" value="P:regulation of DNA-templated transcription"/>
    <property type="evidence" value="ECO:0007669"/>
    <property type="project" value="InterPro"/>
</dbReference>
<feature type="repeat" description="TPR" evidence="5">
    <location>
        <begin position="833"/>
        <end position="866"/>
    </location>
</feature>
<dbReference type="Gene3D" id="1.25.40.10">
    <property type="entry name" value="Tetratricopeptide repeat domain"/>
    <property type="match status" value="3"/>
</dbReference>
<dbReference type="InterPro" id="IPR002182">
    <property type="entry name" value="NB-ARC"/>
</dbReference>
<proteinExistence type="inferred from homology"/>
<evidence type="ECO:0000313" key="9">
    <source>
        <dbReference type="Proteomes" id="UP000622552"/>
    </source>
</evidence>
<comment type="caution">
    <text evidence="8">The sequence shown here is derived from an EMBL/GenBank/DDBJ whole genome shotgun (WGS) entry which is preliminary data.</text>
</comment>
<gene>
    <name evidence="8" type="ORF">IW245_000791</name>
</gene>
<dbReference type="GO" id="GO:0003677">
    <property type="term" value="F:DNA binding"/>
    <property type="evidence" value="ECO:0007669"/>
    <property type="project" value="UniProtKB-UniRule"/>
</dbReference>
<dbReference type="RefSeq" id="WP_197001812.1">
    <property type="nucleotide sequence ID" value="NZ_BONS01000023.1"/>
</dbReference>
<name>A0A8J7KUY2_9ACTN</name>
<dbReference type="InterPro" id="IPR027417">
    <property type="entry name" value="P-loop_NTPase"/>
</dbReference>
<dbReference type="SUPFAM" id="SSF48452">
    <property type="entry name" value="TPR-like"/>
    <property type="match status" value="2"/>
</dbReference>
<dbReference type="SMART" id="SM00028">
    <property type="entry name" value="TPR"/>
    <property type="match status" value="6"/>
</dbReference>
<dbReference type="SUPFAM" id="SSF52540">
    <property type="entry name" value="P-loop containing nucleoside triphosphate hydrolases"/>
    <property type="match status" value="1"/>
</dbReference>
<dbReference type="Pfam" id="PF00486">
    <property type="entry name" value="Trans_reg_C"/>
    <property type="match status" value="1"/>
</dbReference>
<evidence type="ECO:0000256" key="3">
    <source>
        <dbReference type="ARBA" id="ARBA00023125"/>
    </source>
</evidence>
<dbReference type="PANTHER" id="PTHR35807:SF1">
    <property type="entry name" value="TRANSCRIPTIONAL REGULATOR REDD"/>
    <property type="match status" value="1"/>
</dbReference>